<keyword evidence="2" id="KW-1185">Reference proteome</keyword>
<proteinExistence type="predicted"/>
<evidence type="ECO:0000313" key="1">
    <source>
        <dbReference type="EMBL" id="PRQ34294.1"/>
    </source>
</evidence>
<evidence type="ECO:0000313" key="2">
    <source>
        <dbReference type="Proteomes" id="UP000238479"/>
    </source>
</evidence>
<gene>
    <name evidence="1" type="ORF">RchiOBHm_Chr5g0067211</name>
</gene>
<comment type="caution">
    <text evidence="1">The sequence shown here is derived from an EMBL/GenBank/DDBJ whole genome shotgun (WGS) entry which is preliminary data.</text>
</comment>
<dbReference type="Proteomes" id="UP000238479">
    <property type="component" value="Chromosome 5"/>
</dbReference>
<accession>A0A2P6QJE9</accession>
<dbReference type="OMA" id="LWDPFER"/>
<protein>
    <submittedName>
        <fullName evidence="1">Putative small heat shock protein HSP20</fullName>
    </submittedName>
</protein>
<sequence length="53" mass="6223">MLLIPNFRQSNVFDPFSLDLLDPFKDFQFPTSLLSTFLEFPHENSAFVNTRID</sequence>
<name>A0A2P6QJE9_ROSCH</name>
<dbReference type="AlphaFoldDB" id="A0A2P6QJE9"/>
<organism evidence="1 2">
    <name type="scientific">Rosa chinensis</name>
    <name type="common">China rose</name>
    <dbReference type="NCBI Taxonomy" id="74649"/>
    <lineage>
        <taxon>Eukaryota</taxon>
        <taxon>Viridiplantae</taxon>
        <taxon>Streptophyta</taxon>
        <taxon>Embryophyta</taxon>
        <taxon>Tracheophyta</taxon>
        <taxon>Spermatophyta</taxon>
        <taxon>Magnoliopsida</taxon>
        <taxon>eudicotyledons</taxon>
        <taxon>Gunneridae</taxon>
        <taxon>Pentapetalae</taxon>
        <taxon>rosids</taxon>
        <taxon>fabids</taxon>
        <taxon>Rosales</taxon>
        <taxon>Rosaceae</taxon>
        <taxon>Rosoideae</taxon>
        <taxon>Rosoideae incertae sedis</taxon>
        <taxon>Rosa</taxon>
    </lineage>
</organism>
<reference evidence="1 2" key="1">
    <citation type="journal article" date="2018" name="Nat. Genet.">
        <title>The Rosa genome provides new insights in the design of modern roses.</title>
        <authorList>
            <person name="Bendahmane M."/>
        </authorList>
    </citation>
    <scope>NUCLEOTIDE SEQUENCE [LARGE SCALE GENOMIC DNA]</scope>
    <source>
        <strain evidence="2">cv. Old Blush</strain>
    </source>
</reference>
<dbReference type="EMBL" id="PDCK01000043">
    <property type="protein sequence ID" value="PRQ34294.1"/>
    <property type="molecule type" value="Genomic_DNA"/>
</dbReference>
<dbReference type="Gramene" id="PRQ34294">
    <property type="protein sequence ID" value="PRQ34294"/>
    <property type="gene ID" value="RchiOBHm_Chr5g0067211"/>
</dbReference>
<keyword evidence="1" id="KW-0346">Stress response</keyword>